<sequence length="72" mass="8284">MARKLRFTIILRREEEGGYSAQCLELPGCISEGETREEALENIKEAIRGYLEAFPEEAEKLKEEKELVEIVV</sequence>
<evidence type="ECO:0000259" key="1">
    <source>
        <dbReference type="Pfam" id="PF15919"/>
    </source>
</evidence>
<evidence type="ECO:0000313" key="3">
    <source>
        <dbReference type="Proteomes" id="UP000015543"/>
    </source>
</evidence>
<dbReference type="InterPro" id="IPR035069">
    <property type="entry name" value="TTHA1013/TTHA0281-like"/>
</dbReference>
<dbReference type="KEGG" id="thb:N186_08090"/>
<reference evidence="2 3" key="1">
    <citation type="journal article" date="2013" name="Genome Announc.">
        <title>Complete Genomic Sequence of 'Thermofilum adornatus' Strain 1910bT, a Hyperthermophilic Anaerobic Organotrophic Crenarchaeon.</title>
        <authorList>
            <person name="Dominova I.N."/>
            <person name="Kublanov I.V."/>
            <person name="Podosokorskaya O.A."/>
            <person name="Derbikova K.S."/>
            <person name="Patrushev M.V."/>
            <person name="Toshchakov S.V."/>
        </authorList>
    </citation>
    <scope>NUCLEOTIDE SEQUENCE [LARGE SCALE GENOMIC DNA]</scope>
    <source>
        <strain evidence="3">1910b</strain>
    </source>
</reference>
<dbReference type="HOGENOM" id="CLU_114047_2_1_2"/>
<dbReference type="RefSeq" id="WP_020963263.1">
    <property type="nucleotide sequence ID" value="NC_022093.1"/>
</dbReference>
<gene>
    <name evidence="2" type="ORF">N186_08090</name>
</gene>
<dbReference type="EMBL" id="CP006646">
    <property type="protein sequence ID" value="AGT35956.1"/>
    <property type="molecule type" value="Genomic_DNA"/>
</dbReference>
<protein>
    <recommendedName>
        <fullName evidence="1">HicB-like antitoxin of toxin-antitoxin system domain-containing protein</fullName>
    </recommendedName>
</protein>
<proteinExistence type="predicted"/>
<keyword evidence="3" id="KW-1185">Reference proteome</keyword>
<feature type="domain" description="HicB-like antitoxin of toxin-antitoxin system" evidence="1">
    <location>
        <begin position="7"/>
        <end position="69"/>
    </location>
</feature>
<evidence type="ECO:0000313" key="2">
    <source>
        <dbReference type="EMBL" id="AGT35956.1"/>
    </source>
</evidence>
<dbReference type="Proteomes" id="UP000015543">
    <property type="component" value="Chromosome"/>
</dbReference>
<dbReference type="SUPFAM" id="SSF143100">
    <property type="entry name" value="TTHA1013/TTHA0281-like"/>
    <property type="match status" value="1"/>
</dbReference>
<dbReference type="PANTHER" id="PTHR34504:SF2">
    <property type="entry name" value="UPF0150 PROTEIN SSL0259"/>
    <property type="match status" value="1"/>
</dbReference>
<dbReference type="InterPro" id="IPR051404">
    <property type="entry name" value="TA_system_antitoxin"/>
</dbReference>
<dbReference type="PANTHER" id="PTHR34504">
    <property type="entry name" value="ANTITOXIN HICB"/>
    <property type="match status" value="1"/>
</dbReference>
<dbReference type="Pfam" id="PF15919">
    <property type="entry name" value="HicB_lk_antitox"/>
    <property type="match status" value="1"/>
</dbReference>
<organism evidence="2 3">
    <name type="scientific">Thermofilum adornatum</name>
    <dbReference type="NCBI Taxonomy" id="1365176"/>
    <lineage>
        <taxon>Archaea</taxon>
        <taxon>Thermoproteota</taxon>
        <taxon>Thermoprotei</taxon>
        <taxon>Thermofilales</taxon>
        <taxon>Thermofilaceae</taxon>
        <taxon>Thermofilum</taxon>
    </lineage>
</organism>
<name>S5ZMY1_9CREN</name>
<dbReference type="InterPro" id="IPR031807">
    <property type="entry name" value="HicB-like"/>
</dbReference>
<dbReference type="GeneID" id="16574262"/>
<dbReference type="Gene3D" id="3.30.160.250">
    <property type="match status" value="1"/>
</dbReference>
<dbReference type="AlphaFoldDB" id="S5ZMY1"/>
<dbReference type="PATRIC" id="fig|1365176.7.peg.1598"/>
<dbReference type="eggNOG" id="arCOG02411">
    <property type="taxonomic scope" value="Archaea"/>
</dbReference>
<accession>S5ZMY1</accession>